<dbReference type="SUPFAM" id="SSF50998">
    <property type="entry name" value="Quinoprotein alcohol dehydrogenase-like"/>
    <property type="match status" value="1"/>
</dbReference>
<proteinExistence type="predicted"/>
<dbReference type="Pfam" id="PF06739">
    <property type="entry name" value="SBBP"/>
    <property type="match status" value="5"/>
</dbReference>
<accession>A0A2P2DVI7</accession>
<dbReference type="InterPro" id="IPR010620">
    <property type="entry name" value="SBBP_repeat"/>
</dbReference>
<dbReference type="InterPro" id="IPR011047">
    <property type="entry name" value="Quinoprotein_ADH-like_sf"/>
</dbReference>
<dbReference type="SUPFAM" id="SSF63829">
    <property type="entry name" value="Calcium-dependent phosphotriesterase"/>
    <property type="match status" value="1"/>
</dbReference>
<evidence type="ECO:0000313" key="2">
    <source>
        <dbReference type="Proteomes" id="UP000245133"/>
    </source>
</evidence>
<reference evidence="1 2" key="1">
    <citation type="submission" date="2018-02" db="EMBL/GenBank/DDBJ databases">
        <title>Novel Leptospira species isolated from soil and water in Japan.</title>
        <authorList>
            <person name="Nakao R."/>
            <person name="Masuzawa T."/>
        </authorList>
    </citation>
    <scope>NUCLEOTIDE SEQUENCE [LARGE SCALE GENOMIC DNA]</scope>
    <source>
        <strain evidence="1 2">YH101</strain>
    </source>
</reference>
<organism evidence="1 2">
    <name type="scientific">Leptospira ryugenii</name>
    <dbReference type="NCBI Taxonomy" id="1917863"/>
    <lineage>
        <taxon>Bacteria</taxon>
        <taxon>Pseudomonadati</taxon>
        <taxon>Spirochaetota</taxon>
        <taxon>Spirochaetia</taxon>
        <taxon>Leptospirales</taxon>
        <taxon>Leptospiraceae</taxon>
        <taxon>Leptospira</taxon>
    </lineage>
</organism>
<dbReference type="InterPro" id="IPR052918">
    <property type="entry name" value="Motility_Chemotaxis_Reg"/>
</dbReference>
<gene>
    <name evidence="1" type="ORF">LPTSP4_01520</name>
</gene>
<keyword evidence="2" id="KW-1185">Reference proteome</keyword>
<dbReference type="AlphaFoldDB" id="A0A2P2DVI7"/>
<name>A0A2P2DVI7_9LEPT</name>
<sequence length="531" mass="56577">MYGDLFFILGSLSLQLSYSNDIITMNKDQTVRVVPTVLNRSFFCRTESAFPPGLSFDGISCSIFGVPTKKQNSSPVTITAQNFTTAVSSQANLVVFSTAIGDKEWTRQLGVAGSFQTFSQGIHADRFGNVYVGGHTTGALDGQGKANDSGNNDAVLVKFNAEGTKQWTRQFGSSGNNFTLALGVVTASLGNTYLVGRTTGALESETKISNAMTNTDGFLTKYDSLGNRLWTRLFGVSGAFNTEARGVATDSLENAYVVGYTNGSLNGQTKTSSAASFDGFFVKYDSNGNLVYTKQTGVSGSNSTFAIGIAVDLLGNVYITGNTAGSLDGQTKTSDIGKTDAFLAKYDNNGNRLWTRQFGSLGNNSTDVRMVRTDSDNNIYLVGYTEGTLDSQTKISGAGYYDGFLMKFDSDGNRKWTRQVGGNGSTHTYGRGVSIDSAGNVYASGETYGQIGDDAKVSSQNDAYLIKYDKNGSRLWVRQLGTAGAFFTLSIGVIVDPSGNVYSSGSATGSLDGQTKVSSSTFNELFVTKYQ</sequence>
<protein>
    <submittedName>
        <fullName evidence="1">Beta-propeller repeat protein</fullName>
    </submittedName>
</protein>
<dbReference type="PANTHER" id="PTHR35580">
    <property type="entry name" value="CELL SURFACE GLYCOPROTEIN (S-LAYER PROTEIN)-LIKE PROTEIN"/>
    <property type="match status" value="1"/>
</dbReference>
<evidence type="ECO:0000313" key="1">
    <source>
        <dbReference type="EMBL" id="GBF48652.1"/>
    </source>
</evidence>
<dbReference type="Proteomes" id="UP000245133">
    <property type="component" value="Unassembled WGS sequence"/>
</dbReference>
<dbReference type="EMBL" id="BFBB01000002">
    <property type="protein sequence ID" value="GBF48652.1"/>
    <property type="molecule type" value="Genomic_DNA"/>
</dbReference>
<dbReference type="PANTHER" id="PTHR35580:SF1">
    <property type="entry name" value="PHYTASE-LIKE DOMAIN-CONTAINING PROTEIN"/>
    <property type="match status" value="1"/>
</dbReference>
<comment type="caution">
    <text evidence="1">The sequence shown here is derived from an EMBL/GenBank/DDBJ whole genome shotgun (WGS) entry which is preliminary data.</text>
</comment>